<name>A0ABX9PRK4_9GAMM</name>
<organism evidence="1 2">
    <name type="scientific">Rahnella variigena</name>
    <dbReference type="NCBI Taxonomy" id="574964"/>
    <lineage>
        <taxon>Bacteria</taxon>
        <taxon>Pseudomonadati</taxon>
        <taxon>Pseudomonadota</taxon>
        <taxon>Gammaproteobacteria</taxon>
        <taxon>Enterobacterales</taxon>
        <taxon>Yersiniaceae</taxon>
        <taxon>Rahnella</taxon>
    </lineage>
</organism>
<evidence type="ECO:0000313" key="1">
    <source>
        <dbReference type="EMBL" id="RKF66718.1"/>
    </source>
</evidence>
<sequence length="59" mass="6623">MLIRISLFFLLVTLIGITSFSMIDKKSLENRGYIECKGTPSGWTPGMATKYALNKSYCL</sequence>
<reference evidence="1 2" key="1">
    <citation type="submission" date="2017-08" db="EMBL/GenBank/DDBJ databases">
        <title>Comparative genomics of bacteria isolated from necrotic lesions of AOD affected trees.</title>
        <authorList>
            <person name="Doonan J."/>
            <person name="Denman S."/>
            <person name="Mcdonald J.E."/>
        </authorList>
    </citation>
    <scope>NUCLEOTIDE SEQUENCE [LARGE SCALE GENOMIC DNA]</scope>
    <source>
        <strain evidence="1 2">CIP 105588</strain>
    </source>
</reference>
<proteinExistence type="predicted"/>
<gene>
    <name evidence="1" type="ORF">CKQ54_24090</name>
</gene>
<evidence type="ECO:0000313" key="2">
    <source>
        <dbReference type="Proteomes" id="UP000284853"/>
    </source>
</evidence>
<dbReference type="EMBL" id="NSDJ01000002">
    <property type="protein sequence ID" value="RKF66718.1"/>
    <property type="molecule type" value="Genomic_DNA"/>
</dbReference>
<accession>A0ABX9PRK4</accession>
<protein>
    <submittedName>
        <fullName evidence="1">Uncharacterized protein</fullName>
    </submittedName>
</protein>
<comment type="caution">
    <text evidence="1">The sequence shown here is derived from an EMBL/GenBank/DDBJ whole genome shotgun (WGS) entry which is preliminary data.</text>
</comment>
<keyword evidence="2" id="KW-1185">Reference proteome</keyword>
<dbReference type="Proteomes" id="UP000284853">
    <property type="component" value="Unassembled WGS sequence"/>
</dbReference>